<gene>
    <name evidence="1" type="ORF">SPELUC_LOCUS10293</name>
</gene>
<evidence type="ECO:0000313" key="2">
    <source>
        <dbReference type="Proteomes" id="UP000789366"/>
    </source>
</evidence>
<accession>A0ACA9NYB1</accession>
<evidence type="ECO:0000313" key="1">
    <source>
        <dbReference type="EMBL" id="CAG8683572.1"/>
    </source>
</evidence>
<dbReference type="Proteomes" id="UP000789366">
    <property type="component" value="Unassembled WGS sequence"/>
</dbReference>
<reference evidence="1" key="1">
    <citation type="submission" date="2021-06" db="EMBL/GenBank/DDBJ databases">
        <authorList>
            <person name="Kallberg Y."/>
            <person name="Tangrot J."/>
            <person name="Rosling A."/>
        </authorList>
    </citation>
    <scope>NUCLEOTIDE SEQUENCE</scope>
    <source>
        <strain evidence="1">28 12/20/2015</strain>
    </source>
</reference>
<proteinExistence type="predicted"/>
<dbReference type="EMBL" id="CAJVPW010018798">
    <property type="protein sequence ID" value="CAG8683572.1"/>
    <property type="molecule type" value="Genomic_DNA"/>
</dbReference>
<keyword evidence="2" id="KW-1185">Reference proteome</keyword>
<name>A0ACA9NYB1_9GLOM</name>
<sequence>ILLSGIFAQIITIDARSHKPHHSKCSKCCEAPSSTGWTNLVHIGGNAIFTSDTSAQSCCESCVADPNCAQWAFKASCQHNVPPSTCVASSLTPYNDSGPLTSDNSNGLVFGEQ</sequence>
<organism evidence="1 2">
    <name type="scientific">Cetraspora pellucida</name>
    <dbReference type="NCBI Taxonomy" id="1433469"/>
    <lineage>
        <taxon>Eukaryota</taxon>
        <taxon>Fungi</taxon>
        <taxon>Fungi incertae sedis</taxon>
        <taxon>Mucoromycota</taxon>
        <taxon>Glomeromycotina</taxon>
        <taxon>Glomeromycetes</taxon>
        <taxon>Diversisporales</taxon>
        <taxon>Gigasporaceae</taxon>
        <taxon>Cetraspora</taxon>
    </lineage>
</organism>
<comment type="caution">
    <text evidence="1">The sequence shown here is derived from an EMBL/GenBank/DDBJ whole genome shotgun (WGS) entry which is preliminary data.</text>
</comment>
<feature type="non-terminal residue" evidence="1">
    <location>
        <position position="1"/>
    </location>
</feature>
<protein>
    <submittedName>
        <fullName evidence="1">16840_t:CDS:1</fullName>
    </submittedName>
</protein>